<evidence type="ECO:0000256" key="2">
    <source>
        <dbReference type="SAM" id="SignalP"/>
    </source>
</evidence>
<organism evidence="3 4">
    <name type="scientific">Candidatus Coproplasma stercoripullorum</name>
    <dbReference type="NCBI Taxonomy" id="2840751"/>
    <lineage>
        <taxon>Bacteria</taxon>
        <taxon>Bacillati</taxon>
        <taxon>Bacillota</taxon>
        <taxon>Clostridia</taxon>
        <taxon>Eubacteriales</taxon>
        <taxon>Candidatus Coproplasma</taxon>
    </lineage>
</organism>
<evidence type="ECO:0000313" key="3">
    <source>
        <dbReference type="EMBL" id="HIR40041.1"/>
    </source>
</evidence>
<reference evidence="3" key="2">
    <citation type="journal article" date="2021" name="PeerJ">
        <title>Extensive microbial diversity within the chicken gut microbiome revealed by metagenomics and culture.</title>
        <authorList>
            <person name="Gilroy R."/>
            <person name="Ravi A."/>
            <person name="Getino M."/>
            <person name="Pursley I."/>
            <person name="Horton D.L."/>
            <person name="Alikhan N.F."/>
            <person name="Baker D."/>
            <person name="Gharbi K."/>
            <person name="Hall N."/>
            <person name="Watson M."/>
            <person name="Adriaenssens E.M."/>
            <person name="Foster-Nyarko E."/>
            <person name="Jarju S."/>
            <person name="Secka A."/>
            <person name="Antonio M."/>
            <person name="Oren A."/>
            <person name="Chaudhuri R.R."/>
            <person name="La Ragione R."/>
            <person name="Hildebrand F."/>
            <person name="Pallen M.J."/>
        </authorList>
    </citation>
    <scope>NUCLEOTIDE SEQUENCE</scope>
    <source>
        <strain evidence="3">ChiW25-3613</strain>
    </source>
</reference>
<dbReference type="EMBL" id="DVHB01000115">
    <property type="protein sequence ID" value="HIR40041.1"/>
    <property type="molecule type" value="Genomic_DNA"/>
</dbReference>
<feature type="compositionally biased region" description="Acidic residues" evidence="1">
    <location>
        <begin position="230"/>
        <end position="248"/>
    </location>
</feature>
<feature type="signal peptide" evidence="2">
    <location>
        <begin position="1"/>
        <end position="18"/>
    </location>
</feature>
<proteinExistence type="predicted"/>
<dbReference type="Proteomes" id="UP000824179">
    <property type="component" value="Unassembled WGS sequence"/>
</dbReference>
<comment type="caution">
    <text evidence="3">The sequence shown here is derived from an EMBL/GenBank/DDBJ whole genome shotgun (WGS) entry which is preliminary data.</text>
</comment>
<gene>
    <name evidence="3" type="ORF">IAB90_06650</name>
</gene>
<name>A0A9D1AHW9_9FIRM</name>
<sequence>MKRTTKTILMLASCMAVAVSVAGLSACSLMTYILDGNTSGGGGGGGDDPGTDPGGSGTYTLDVAAMDPAWSDNVVDSSLWRTTANIDAYAIDTLVLNEDGTYELTKDMGAGPAAIDRWSSDGGVEDNNFCRYTYYGTYEIASDGVTVTLSECTSIAAEVDVFEMSLGYDLGNYVIEYTETDDLTFGAGTCGDETVVDLMYGPYIADSGRGNCSQTVKLGTYDYGTFTFVEEEDPGTDDPGEDPDEPGGEVDTRPSYTFTSGTNSEITFTVYADGTYTFAWDANSVTESGAFTWDRISQTLTITDPAGNEQEVVAENGELAFTYVYSVSDQLTQDYTGSVEELEAAVCEVAYSMIPSADGDISLDLYSDGTYTYADPANSVRETGAYKWDNDGVLTVTKPDGTELTSELSGNLVTLAYSSGSSSETFIGSYAAMNAAMESAEVIYSFTPASNPAIIFELYSDGAYRFAFTTYNTEEFGTWTFESGVLTITDANGKVTVSELDGDVISFTYVSAASELLNQSYTGSAAALAQAMIEAGVTEEIYSFTPGSGNTAISLKFYDNGSYEFGFATYSLTDYGTWSYEGGTLAVTRASGEQFTATVTGDEISLYYNYGGGLDQTFTGSVSGLLNAMLESGMTEEVYSFTPGSGNTAISLKFYDNGSYEFGFATYSLTDYGTWSYEDGALVVTRASGEQFTATITGDEISLYYNYGGGLDQTFTGSLSALLGAMIEHGVTEEIYSFTPGSGNTAISLKFYDNGVYQFAFATYSVYDYGTWSYSDGALVVTKLSGGQFTATITGDEISLYYDFGGGLNQTFTGNVTELLNAMESSGLVRDIYAFTPAANEAIILHLYDNGIYRFAFTTYATSVEYGTWSFEAGVFSVTDPAGTETVANIDGDTISFHYVYSAQSQLTQDYTGSVEALTAAIAGETQTEGGAAA</sequence>
<feature type="chain" id="PRO_5039127796" evidence="2">
    <location>
        <begin position="19"/>
        <end position="934"/>
    </location>
</feature>
<feature type="region of interest" description="Disordered" evidence="1">
    <location>
        <begin position="230"/>
        <end position="259"/>
    </location>
</feature>
<accession>A0A9D1AHW9</accession>
<dbReference type="AlphaFoldDB" id="A0A9D1AHW9"/>
<keyword evidence="2" id="KW-0732">Signal</keyword>
<dbReference type="PROSITE" id="PS51257">
    <property type="entry name" value="PROKAR_LIPOPROTEIN"/>
    <property type="match status" value="1"/>
</dbReference>
<evidence type="ECO:0000256" key="1">
    <source>
        <dbReference type="SAM" id="MobiDB-lite"/>
    </source>
</evidence>
<protein>
    <submittedName>
        <fullName evidence="3">Uncharacterized protein</fullName>
    </submittedName>
</protein>
<evidence type="ECO:0000313" key="4">
    <source>
        <dbReference type="Proteomes" id="UP000824179"/>
    </source>
</evidence>
<reference evidence="3" key="1">
    <citation type="submission" date="2020-10" db="EMBL/GenBank/DDBJ databases">
        <authorList>
            <person name="Gilroy R."/>
        </authorList>
    </citation>
    <scope>NUCLEOTIDE SEQUENCE</scope>
    <source>
        <strain evidence="3">ChiW25-3613</strain>
    </source>
</reference>